<dbReference type="Proteomes" id="UP000220639">
    <property type="component" value="Unassembled WGS sequence"/>
</dbReference>
<protein>
    <submittedName>
        <fullName evidence="1">Uncharacterized protein</fullName>
    </submittedName>
</protein>
<sequence>MAQKQEYYVLLLASCSTGRHIIQRNSFLLAELSVTTVVIAFTTEHADYRAINKDVFWPTQDLDTSIS</sequence>
<evidence type="ECO:0000313" key="2">
    <source>
        <dbReference type="Proteomes" id="UP000220639"/>
    </source>
</evidence>
<proteinExistence type="predicted"/>
<dbReference type="AlphaFoldDB" id="A0A285B9K8"/>
<accession>A0A285B9K8</accession>
<reference evidence="2" key="1">
    <citation type="submission" date="2017-08" db="EMBL/GenBank/DDBJ databases">
        <authorList>
            <person name="Brisse S."/>
        </authorList>
    </citation>
    <scope>NUCLEOTIDE SEQUENCE [LARGE SCALE GENOMIC DNA]</scope>
    <source>
        <strain evidence="2">06D021</strain>
    </source>
</reference>
<dbReference type="EMBL" id="FZTC01000032">
    <property type="protein sequence ID" value="SNU37443.1"/>
    <property type="molecule type" value="Genomic_DNA"/>
</dbReference>
<evidence type="ECO:0000313" key="1">
    <source>
        <dbReference type="EMBL" id="SNU37443.1"/>
    </source>
</evidence>
<name>A0A285B9K8_9ENTR</name>
<gene>
    <name evidence="1" type="ORF">KOSB73_380015</name>
</gene>
<organism evidence="1 2">
    <name type="scientific">Klebsiella grimontii</name>
    <dbReference type="NCBI Taxonomy" id="2058152"/>
    <lineage>
        <taxon>Bacteria</taxon>
        <taxon>Pseudomonadati</taxon>
        <taxon>Pseudomonadota</taxon>
        <taxon>Gammaproteobacteria</taxon>
        <taxon>Enterobacterales</taxon>
        <taxon>Enterobacteriaceae</taxon>
        <taxon>Klebsiella/Raoultella group</taxon>
        <taxon>Klebsiella</taxon>
    </lineage>
</organism>